<dbReference type="InterPro" id="IPR008928">
    <property type="entry name" value="6-hairpin_glycosidase_sf"/>
</dbReference>
<dbReference type="EMBL" id="CADCWG010000014">
    <property type="protein sequence ID" value="CAA9535403.1"/>
    <property type="molecule type" value="Genomic_DNA"/>
</dbReference>
<dbReference type="AlphaFoldDB" id="A0A6J4TYT2"/>
<evidence type="ECO:0000313" key="2">
    <source>
        <dbReference type="EMBL" id="CAA9535403.1"/>
    </source>
</evidence>
<organism evidence="2">
    <name type="scientific">uncultured Thermomicrobiales bacterium</name>
    <dbReference type="NCBI Taxonomy" id="1645740"/>
    <lineage>
        <taxon>Bacteria</taxon>
        <taxon>Pseudomonadati</taxon>
        <taxon>Thermomicrobiota</taxon>
        <taxon>Thermomicrobia</taxon>
        <taxon>Thermomicrobiales</taxon>
        <taxon>environmental samples</taxon>
    </lineage>
</organism>
<reference evidence="2" key="1">
    <citation type="submission" date="2020-02" db="EMBL/GenBank/DDBJ databases">
        <authorList>
            <person name="Meier V. D."/>
        </authorList>
    </citation>
    <scope>NUCLEOTIDE SEQUENCE</scope>
    <source>
        <strain evidence="2">AVDCRST_MAG49</strain>
    </source>
</reference>
<name>A0A6J4TYT2_9BACT</name>
<sequence length="392" mass="41225">MSPSAPESSANDPTIPAAERSPVAPLGATDATLSAARRGDLIALVGTTTRVFDDCLLPNGALVEAPGHLPFYPSAARDAMRCRPGRDLALAIAAMDALGRDVRAPLLRWLGERAAGFGDDALLRRAYAVHGPVLDERHDLVGTGLLLRAISADPAAALAEPASAVTRSLASALAVRWDGHGFRDHDRPDPLAHAAELAAAEVGLRAAGAAQGVDEWSRVADAIARTRADAAKATLAGADRLDSTRHRDSLVEDALTLAWPLGAPAGDVVAFATLVERAERAVGLHDLEWQEDGADEPRRTLHRGTGLRPAELFWLALALAAAGRVGDAERYYTLGCELADNDGHFPETADSPDLEPAARPLLAAHLTFLLAADALGRIAEIPKTGHTATRRR</sequence>
<feature type="region of interest" description="Disordered" evidence="1">
    <location>
        <begin position="1"/>
        <end position="23"/>
    </location>
</feature>
<feature type="compositionally biased region" description="Polar residues" evidence="1">
    <location>
        <begin position="1"/>
        <end position="12"/>
    </location>
</feature>
<proteinExistence type="predicted"/>
<gene>
    <name evidence="2" type="ORF">AVDCRST_MAG49-408</name>
</gene>
<dbReference type="GO" id="GO:0005975">
    <property type="term" value="P:carbohydrate metabolic process"/>
    <property type="evidence" value="ECO:0007669"/>
    <property type="project" value="InterPro"/>
</dbReference>
<evidence type="ECO:0000256" key="1">
    <source>
        <dbReference type="SAM" id="MobiDB-lite"/>
    </source>
</evidence>
<protein>
    <submittedName>
        <fullName evidence="2">Uncharacterized protein</fullName>
    </submittedName>
</protein>
<accession>A0A6J4TYT2</accession>
<dbReference type="SUPFAM" id="SSF48208">
    <property type="entry name" value="Six-hairpin glycosidases"/>
    <property type="match status" value="1"/>
</dbReference>